<accession>A0A161I462</accession>
<organism evidence="1 2">
    <name type="scientific">Aurantiacibacter atlanticus</name>
    <dbReference type="NCBI Taxonomy" id="1648404"/>
    <lineage>
        <taxon>Bacteria</taxon>
        <taxon>Pseudomonadati</taxon>
        <taxon>Pseudomonadota</taxon>
        <taxon>Alphaproteobacteria</taxon>
        <taxon>Sphingomonadales</taxon>
        <taxon>Erythrobacteraceae</taxon>
        <taxon>Aurantiacibacter</taxon>
    </lineage>
</organism>
<reference evidence="1 2" key="1">
    <citation type="journal article" date="2015" name="Int. J. Syst. Evol. Microbiol.">
        <title>Erythrobacter atlanticus sp. nov., a bacterium from ocean sediment able to degrade polycyclic aromatic hydrocarbons.</title>
        <authorList>
            <person name="Zhuang L."/>
            <person name="Liu Y."/>
            <person name="Wang L."/>
            <person name="Wang W."/>
            <person name="Shao Z."/>
        </authorList>
    </citation>
    <scope>NUCLEOTIDE SEQUENCE [LARGE SCALE GENOMIC DNA]</scope>
    <source>
        <strain evidence="2">s21-N3</strain>
    </source>
</reference>
<name>A0A161I462_9SPHN</name>
<dbReference type="Proteomes" id="UP000059113">
    <property type="component" value="Chromosome"/>
</dbReference>
<evidence type="ECO:0000313" key="2">
    <source>
        <dbReference type="Proteomes" id="UP000059113"/>
    </source>
</evidence>
<reference evidence="2" key="2">
    <citation type="submission" date="2015-04" db="EMBL/GenBank/DDBJ databases">
        <title>The complete genome sequence of Erythrobacter sp. s21-N3.</title>
        <authorList>
            <person name="Zhuang L."/>
            <person name="Liu Y."/>
            <person name="Shao Z."/>
        </authorList>
    </citation>
    <scope>NUCLEOTIDE SEQUENCE [LARGE SCALE GENOMIC DNA]</scope>
    <source>
        <strain evidence="2">s21-N3</strain>
    </source>
</reference>
<keyword evidence="2" id="KW-1185">Reference proteome</keyword>
<gene>
    <name evidence="1" type="ORF">CP97_14725</name>
</gene>
<protein>
    <submittedName>
        <fullName evidence="1">Uncharacterized protein</fullName>
    </submittedName>
</protein>
<dbReference type="AlphaFoldDB" id="A0A161I462"/>
<evidence type="ECO:0000313" key="1">
    <source>
        <dbReference type="EMBL" id="ANC50411.1"/>
    </source>
</evidence>
<dbReference type="KEGG" id="ery:CP97_14725"/>
<dbReference type="EMBL" id="CP011310">
    <property type="protein sequence ID" value="ANC50411.1"/>
    <property type="molecule type" value="Genomic_DNA"/>
</dbReference>
<proteinExistence type="predicted"/>
<sequence>MDGDIGAHDFFPIEWCGTLAGHANQLCLMHSNIEHLGVLIVDRQWVIGCASCSHTRSLLPGQRW</sequence>